<dbReference type="InterPro" id="IPR005162">
    <property type="entry name" value="Retrotrans_gag_dom"/>
</dbReference>
<gene>
    <name evidence="2" type="ORF">F2Q70_00003658</name>
</gene>
<sequence>MKYFPKETMDRKKYEFEHVSQGEMSIREYEVVFNQLHRFAGVGISEEDLIRKFLSGMRVEIRNRCRVVTYHKLGDLVEKATEQEAGLAEEQKLAKAAHVKSGKAPESNSRGGDQSGLLTCPRCCRRHSGKCPRCFICGQLGLISKYCQVKHVDTVPVRQIAATAAPAPAVAQVCFGYNQQGHFIRDCPRRGIAALHHH</sequence>
<reference evidence="2" key="1">
    <citation type="submission" date="2019-12" db="EMBL/GenBank/DDBJ databases">
        <title>Genome sequencing and annotation of Brassica cretica.</title>
        <authorList>
            <person name="Studholme D.J."/>
            <person name="Sarris P.F."/>
        </authorList>
    </citation>
    <scope>NUCLEOTIDE SEQUENCE</scope>
    <source>
        <strain evidence="2">PFS-102/07</strain>
        <tissue evidence="2">Leaf</tissue>
    </source>
</reference>
<protein>
    <recommendedName>
        <fullName evidence="1">Retrotransposon gag domain-containing protein</fullName>
    </recommendedName>
</protein>
<dbReference type="AlphaFoldDB" id="A0A8S9IU17"/>
<accession>A0A8S9IU17</accession>
<evidence type="ECO:0000313" key="2">
    <source>
        <dbReference type="EMBL" id="KAF2573125.1"/>
    </source>
</evidence>
<organism evidence="2">
    <name type="scientific">Brassica cretica</name>
    <name type="common">Mustard</name>
    <dbReference type="NCBI Taxonomy" id="69181"/>
    <lineage>
        <taxon>Eukaryota</taxon>
        <taxon>Viridiplantae</taxon>
        <taxon>Streptophyta</taxon>
        <taxon>Embryophyta</taxon>
        <taxon>Tracheophyta</taxon>
        <taxon>Spermatophyta</taxon>
        <taxon>Magnoliopsida</taxon>
        <taxon>eudicotyledons</taxon>
        <taxon>Gunneridae</taxon>
        <taxon>Pentapetalae</taxon>
        <taxon>rosids</taxon>
        <taxon>malvids</taxon>
        <taxon>Brassicales</taxon>
        <taxon>Brassicaceae</taxon>
        <taxon>Brassiceae</taxon>
        <taxon>Brassica</taxon>
    </lineage>
</organism>
<dbReference type="Pfam" id="PF03732">
    <property type="entry name" value="Retrotrans_gag"/>
    <property type="match status" value="1"/>
</dbReference>
<evidence type="ECO:0000259" key="1">
    <source>
        <dbReference type="Pfam" id="PF03732"/>
    </source>
</evidence>
<name>A0A8S9IU17_BRACR</name>
<comment type="caution">
    <text evidence="2">The sequence shown here is derived from an EMBL/GenBank/DDBJ whole genome shotgun (WGS) entry which is preliminary data.</text>
</comment>
<dbReference type="Gene3D" id="4.10.60.10">
    <property type="entry name" value="Zinc finger, CCHC-type"/>
    <property type="match status" value="1"/>
</dbReference>
<feature type="domain" description="Retrotransposon gag" evidence="1">
    <location>
        <begin position="2"/>
        <end position="58"/>
    </location>
</feature>
<proteinExistence type="predicted"/>
<dbReference type="EMBL" id="QGKY02001015">
    <property type="protein sequence ID" value="KAF2573125.1"/>
    <property type="molecule type" value="Genomic_DNA"/>
</dbReference>